<keyword evidence="7 10" id="KW-0653">Protein transport</keyword>
<dbReference type="GO" id="GO:0031992">
    <property type="term" value="F:energy transducer activity"/>
    <property type="evidence" value="ECO:0007669"/>
    <property type="project" value="InterPro"/>
</dbReference>
<feature type="region of interest" description="Disordered" evidence="11">
    <location>
        <begin position="43"/>
        <end position="81"/>
    </location>
</feature>
<keyword evidence="8" id="KW-1133">Transmembrane helix</keyword>
<reference evidence="13 14" key="1">
    <citation type="submission" date="2019-01" db="EMBL/GenBank/DDBJ databases">
        <authorList>
            <person name="Chen W.-M."/>
        </authorList>
    </citation>
    <scope>NUCLEOTIDE SEQUENCE [LARGE SCALE GENOMIC DNA]</scope>
    <source>
        <strain evidence="13 14">KYPC3</strain>
    </source>
</reference>
<dbReference type="Pfam" id="PF03544">
    <property type="entry name" value="TonB_C"/>
    <property type="match status" value="1"/>
</dbReference>
<evidence type="ECO:0000313" key="13">
    <source>
        <dbReference type="EMBL" id="RVU37257.1"/>
    </source>
</evidence>
<evidence type="ECO:0000313" key="14">
    <source>
        <dbReference type="Proteomes" id="UP000283077"/>
    </source>
</evidence>
<sequence>MIRLLLSLIVGAVITFFLYVMMAFLVDTDDAFTNTKRDSIVIEINSTPPESKAQTRTRVPPPPPPPPPEPPKQQVVTETSNDDASVIGFNAPTVDLGGATSTGLGDPSSALMRDGDATPIVRIEPKYPVQAARDGINGWVQLRFSIMEDGSVDEVEVINADPKRVFDREAIRALKRWKYSPKIENGKALKQTGQKVQLDFNLDTAGG</sequence>
<dbReference type="PANTHER" id="PTHR33446:SF14">
    <property type="entry name" value="PROTEIN TONB"/>
    <property type="match status" value="1"/>
</dbReference>
<dbReference type="GO" id="GO:0015031">
    <property type="term" value="P:protein transport"/>
    <property type="evidence" value="ECO:0007669"/>
    <property type="project" value="UniProtKB-UniRule"/>
</dbReference>
<evidence type="ECO:0000256" key="4">
    <source>
        <dbReference type="ARBA" id="ARBA00022475"/>
    </source>
</evidence>
<evidence type="ECO:0000256" key="3">
    <source>
        <dbReference type="ARBA" id="ARBA00022448"/>
    </source>
</evidence>
<feature type="domain" description="TonB C-terminal" evidence="12">
    <location>
        <begin position="112"/>
        <end position="207"/>
    </location>
</feature>
<evidence type="ECO:0000256" key="10">
    <source>
        <dbReference type="RuleBase" id="RU362123"/>
    </source>
</evidence>
<dbReference type="GO" id="GO:0055085">
    <property type="term" value="P:transmembrane transport"/>
    <property type="evidence" value="ECO:0007669"/>
    <property type="project" value="InterPro"/>
</dbReference>
<dbReference type="GO" id="GO:0015891">
    <property type="term" value="P:siderophore transport"/>
    <property type="evidence" value="ECO:0007669"/>
    <property type="project" value="InterPro"/>
</dbReference>
<dbReference type="RefSeq" id="WP_127699267.1">
    <property type="nucleotide sequence ID" value="NZ_SACS01000011.1"/>
</dbReference>
<keyword evidence="14" id="KW-1185">Reference proteome</keyword>
<dbReference type="GO" id="GO:0030288">
    <property type="term" value="C:outer membrane-bounded periplasmic space"/>
    <property type="evidence" value="ECO:0007669"/>
    <property type="project" value="InterPro"/>
</dbReference>
<dbReference type="PROSITE" id="PS52015">
    <property type="entry name" value="TONB_CTD"/>
    <property type="match status" value="1"/>
</dbReference>
<dbReference type="PRINTS" id="PR01374">
    <property type="entry name" value="TONBPROTEIN"/>
</dbReference>
<dbReference type="AlphaFoldDB" id="A0A437QRZ0"/>
<keyword evidence="5 10" id="KW-0997">Cell inner membrane</keyword>
<keyword evidence="10" id="KW-0735">Signal-anchor</keyword>
<dbReference type="InterPro" id="IPR051045">
    <property type="entry name" value="TonB-dependent_transducer"/>
</dbReference>
<evidence type="ECO:0000256" key="5">
    <source>
        <dbReference type="ARBA" id="ARBA00022519"/>
    </source>
</evidence>
<keyword evidence="3 10" id="KW-0813">Transport</keyword>
<name>A0A437QRZ0_9GAMM</name>
<accession>A0A437QRZ0</accession>
<dbReference type="InterPro" id="IPR003538">
    <property type="entry name" value="TonB"/>
</dbReference>
<dbReference type="SUPFAM" id="SSF74653">
    <property type="entry name" value="TolA/TonB C-terminal domain"/>
    <property type="match status" value="1"/>
</dbReference>
<dbReference type="NCBIfam" id="TIGR01352">
    <property type="entry name" value="tonB_Cterm"/>
    <property type="match status" value="1"/>
</dbReference>
<feature type="compositionally biased region" description="Pro residues" evidence="11">
    <location>
        <begin position="59"/>
        <end position="71"/>
    </location>
</feature>
<evidence type="ECO:0000256" key="11">
    <source>
        <dbReference type="SAM" id="MobiDB-lite"/>
    </source>
</evidence>
<comment type="function">
    <text evidence="10">Interacts with outer membrane receptor proteins that carry out high-affinity binding and energy dependent uptake into the periplasmic space of specific substrates. It could act to transduce energy from the cytoplasmic membrane to specific energy-requiring processes in the outer membrane, resulting in the release into the periplasm of ligands bound by these outer membrane proteins.</text>
</comment>
<dbReference type="EMBL" id="SACS01000011">
    <property type="protein sequence ID" value="RVU37257.1"/>
    <property type="molecule type" value="Genomic_DNA"/>
</dbReference>
<dbReference type="Gene3D" id="3.30.2420.10">
    <property type="entry name" value="TonB"/>
    <property type="match status" value="1"/>
</dbReference>
<dbReference type="Proteomes" id="UP000283077">
    <property type="component" value="Unassembled WGS sequence"/>
</dbReference>
<evidence type="ECO:0000256" key="1">
    <source>
        <dbReference type="ARBA" id="ARBA00004383"/>
    </source>
</evidence>
<comment type="subcellular location">
    <subcellularLocation>
        <location evidence="1 10">Cell inner membrane</location>
        <topology evidence="1 10">Single-pass membrane protein</topology>
        <orientation evidence="1 10">Periplasmic side</orientation>
    </subcellularLocation>
</comment>
<evidence type="ECO:0000256" key="9">
    <source>
        <dbReference type="ARBA" id="ARBA00023136"/>
    </source>
</evidence>
<feature type="compositionally biased region" description="Polar residues" evidence="11">
    <location>
        <begin position="44"/>
        <end position="57"/>
    </location>
</feature>
<dbReference type="InterPro" id="IPR006260">
    <property type="entry name" value="TonB/TolA_C"/>
</dbReference>
<keyword evidence="4 10" id="KW-1003">Cell membrane</keyword>
<comment type="similarity">
    <text evidence="2 10">Belongs to the TonB family.</text>
</comment>
<evidence type="ECO:0000256" key="6">
    <source>
        <dbReference type="ARBA" id="ARBA00022692"/>
    </source>
</evidence>
<keyword evidence="6" id="KW-0812">Transmembrane</keyword>
<gene>
    <name evidence="13" type="ORF">EOE67_11760</name>
</gene>
<keyword evidence="9" id="KW-0472">Membrane</keyword>
<comment type="caution">
    <text evidence="13">The sequence shown here is derived from an EMBL/GenBank/DDBJ whole genome shotgun (WGS) entry which is preliminary data.</text>
</comment>
<dbReference type="InterPro" id="IPR037682">
    <property type="entry name" value="TonB_C"/>
</dbReference>
<evidence type="ECO:0000259" key="12">
    <source>
        <dbReference type="PROSITE" id="PS52015"/>
    </source>
</evidence>
<proteinExistence type="inferred from homology"/>
<evidence type="ECO:0000256" key="8">
    <source>
        <dbReference type="ARBA" id="ARBA00022989"/>
    </source>
</evidence>
<dbReference type="PANTHER" id="PTHR33446">
    <property type="entry name" value="PROTEIN TONB-RELATED"/>
    <property type="match status" value="1"/>
</dbReference>
<evidence type="ECO:0000256" key="2">
    <source>
        <dbReference type="ARBA" id="ARBA00006555"/>
    </source>
</evidence>
<evidence type="ECO:0000256" key="7">
    <source>
        <dbReference type="ARBA" id="ARBA00022927"/>
    </source>
</evidence>
<dbReference type="OrthoDB" id="1628901at2"/>
<protein>
    <recommendedName>
        <fullName evidence="10">Protein TonB</fullName>
    </recommendedName>
</protein>
<organism evidence="13 14">
    <name type="scientific">Rheinheimera riviphila</name>
    <dbReference type="NCBI Taxonomy" id="1834037"/>
    <lineage>
        <taxon>Bacteria</taxon>
        <taxon>Pseudomonadati</taxon>
        <taxon>Pseudomonadota</taxon>
        <taxon>Gammaproteobacteria</taxon>
        <taxon>Chromatiales</taxon>
        <taxon>Chromatiaceae</taxon>
        <taxon>Rheinheimera</taxon>
    </lineage>
</organism>
<dbReference type="GO" id="GO:0005886">
    <property type="term" value="C:plasma membrane"/>
    <property type="evidence" value="ECO:0007669"/>
    <property type="project" value="UniProtKB-SubCell"/>
</dbReference>